<dbReference type="GO" id="GO:0005886">
    <property type="term" value="C:plasma membrane"/>
    <property type="evidence" value="ECO:0007669"/>
    <property type="project" value="UniProtKB-SubCell"/>
</dbReference>
<dbReference type="GO" id="GO:0015771">
    <property type="term" value="P:trehalose transport"/>
    <property type="evidence" value="ECO:0007669"/>
    <property type="project" value="TreeGrafter"/>
</dbReference>
<dbReference type="Gene3D" id="2.70.70.10">
    <property type="entry name" value="Glucose Permease (Domain IIA)"/>
    <property type="match status" value="1"/>
</dbReference>
<dbReference type="PANTHER" id="PTHR30175">
    <property type="entry name" value="PHOSPHOTRANSFERASE SYSTEM TRANSPORT PROTEIN"/>
    <property type="match status" value="1"/>
</dbReference>
<dbReference type="NCBIfam" id="TIGR00830">
    <property type="entry name" value="PTBA"/>
    <property type="match status" value="1"/>
</dbReference>
<feature type="transmembrane region" description="Helical" evidence="12">
    <location>
        <begin position="405"/>
        <end position="432"/>
    </location>
</feature>
<evidence type="ECO:0000313" key="17">
    <source>
        <dbReference type="Proteomes" id="UP000772151"/>
    </source>
</evidence>
<evidence type="ECO:0000313" key="16">
    <source>
        <dbReference type="EMBL" id="MBE6085842.1"/>
    </source>
</evidence>
<evidence type="ECO:0000256" key="6">
    <source>
        <dbReference type="ARBA" id="ARBA00022683"/>
    </source>
</evidence>
<evidence type="ECO:0000256" key="3">
    <source>
        <dbReference type="ARBA" id="ARBA00022475"/>
    </source>
</evidence>
<sequence>MKEIRLDSPLKGELVELSQVNDPAFASGAMGFGAAVKNPDGKVYAPVDGEITVLFETKHAIGIHGANGEDLLIHVGLDTVKLNGEHFTAHVEQGAAVKKGQLLLEFDGEAIKAAGYDITTPFVVTNSTEFDKITIALGDKEIVSAEAEAKAETVTADDEYADLPQEARVAKLIEKYVGGMDNVRNAEHCATRLRLIINDKSKIDEKAIENIDGVKGQFFAAAQYQIILGTGFVDKVFAEFVKGTNFSGVSNKEEAYAQMTPLQKISRTLGDVFVPIIPVLVATGLFMGLRGAAQSLGVQFSDNVLLLSQILTDTAFIFLPALVCWSTMKRFGGTPVIGLVLGLMLVGPQLPNAWAVAGGDVKPIPMEIFGMTIGIVGYQGSVLPALVLGIFAAKLQKALKTVVPDIIDLIVTPFVTLFISMILGILIIGPIMHSLETTIFGAVSAFLQMPMGIGGFIVGGLQQVIVVFGVHHVFNALEVQLLATTGVDPFNAIITGAIVAQGGAAVAVAMKTKDAKKRALYISSAVPAFLGITEPAIFGINLRFMKPFLYALVGGACAGGVASFLHLAGTGMGITVLPGTLLYLDHLLEYVIVNLIGFGVAFGLTFTLFKPEE</sequence>
<evidence type="ECO:0000256" key="11">
    <source>
        <dbReference type="PROSITE-ProRule" id="PRU00421"/>
    </source>
</evidence>
<keyword evidence="9 12" id="KW-1133">Transmembrane helix</keyword>
<dbReference type="PROSITE" id="PS01035">
    <property type="entry name" value="PTS_EIIB_TYPE_1_CYS"/>
    <property type="match status" value="1"/>
</dbReference>
<dbReference type="GO" id="GO:0009401">
    <property type="term" value="P:phosphoenolpyruvate-dependent sugar phosphotransferase system"/>
    <property type="evidence" value="ECO:0007669"/>
    <property type="project" value="UniProtKB-KW"/>
</dbReference>
<evidence type="ECO:0000259" key="14">
    <source>
        <dbReference type="PROSITE" id="PS51098"/>
    </source>
</evidence>
<dbReference type="GO" id="GO:0008982">
    <property type="term" value="F:protein-N(PI)-phosphohistidine-sugar phosphotransferase activity"/>
    <property type="evidence" value="ECO:0007669"/>
    <property type="project" value="InterPro"/>
</dbReference>
<evidence type="ECO:0000256" key="2">
    <source>
        <dbReference type="ARBA" id="ARBA00022448"/>
    </source>
</evidence>
<feature type="transmembrane region" description="Helical" evidence="12">
    <location>
        <begin position="272"/>
        <end position="292"/>
    </location>
</feature>
<dbReference type="CDD" id="cd00210">
    <property type="entry name" value="PTS_IIA_glc"/>
    <property type="match status" value="1"/>
</dbReference>
<feature type="domain" description="PTS EIIC type-1" evidence="15">
    <location>
        <begin position="267"/>
        <end position="613"/>
    </location>
</feature>
<name>A0A927ZPP6_SELRU</name>
<dbReference type="PANTHER" id="PTHR30175:SF7">
    <property type="entry name" value="NEGATIVE REGULATOR OF SACY ACTIVITY"/>
    <property type="match status" value="1"/>
</dbReference>
<dbReference type="Pfam" id="PF00367">
    <property type="entry name" value="PTS_EIIB"/>
    <property type="match status" value="1"/>
</dbReference>
<evidence type="ECO:0000256" key="4">
    <source>
        <dbReference type="ARBA" id="ARBA00022597"/>
    </source>
</evidence>
<feature type="transmembrane region" description="Helical" evidence="12">
    <location>
        <begin position="587"/>
        <end position="609"/>
    </location>
</feature>
<evidence type="ECO:0000256" key="8">
    <source>
        <dbReference type="ARBA" id="ARBA00022777"/>
    </source>
</evidence>
<gene>
    <name evidence="16" type="ORF">E7203_10400</name>
</gene>
<dbReference type="PROSITE" id="PS51098">
    <property type="entry name" value="PTS_EIIB_TYPE_1"/>
    <property type="match status" value="1"/>
</dbReference>
<keyword evidence="7 12" id="KW-0812">Transmembrane</keyword>
<keyword evidence="6" id="KW-0598">Phosphotransferase system</keyword>
<accession>A0A927ZPP6</accession>
<dbReference type="GO" id="GO:0090589">
    <property type="term" value="F:protein-phosphocysteine-trehalose phosphotransferase system transporter activity"/>
    <property type="evidence" value="ECO:0007669"/>
    <property type="project" value="TreeGrafter"/>
</dbReference>
<evidence type="ECO:0000259" key="15">
    <source>
        <dbReference type="PROSITE" id="PS51103"/>
    </source>
</evidence>
<keyword evidence="2" id="KW-0813">Transport</keyword>
<comment type="caution">
    <text evidence="16">The sequence shown here is derived from an EMBL/GenBank/DDBJ whole genome shotgun (WGS) entry which is preliminary data.</text>
</comment>
<feature type="transmembrane region" description="Helical" evidence="12">
    <location>
        <begin position="336"/>
        <end position="356"/>
    </location>
</feature>
<feature type="transmembrane region" description="Helical" evidence="12">
    <location>
        <begin position="304"/>
        <end position="324"/>
    </location>
</feature>
<evidence type="ECO:0000256" key="1">
    <source>
        <dbReference type="ARBA" id="ARBA00004651"/>
    </source>
</evidence>
<feature type="transmembrane region" description="Helical" evidence="12">
    <location>
        <begin position="368"/>
        <end position="393"/>
    </location>
</feature>
<dbReference type="PROSITE" id="PS51093">
    <property type="entry name" value="PTS_EIIA_TYPE_1"/>
    <property type="match status" value="1"/>
</dbReference>
<feature type="active site" description="Phosphocysteine intermediate; for EIIB activity" evidence="11">
    <location>
        <position position="189"/>
    </location>
</feature>
<protein>
    <submittedName>
        <fullName evidence="16">Protein-N(Pi)-phosphohistidine--sugar phosphotransferase</fullName>
    </submittedName>
</protein>
<evidence type="ECO:0000256" key="12">
    <source>
        <dbReference type="SAM" id="Phobius"/>
    </source>
</evidence>
<evidence type="ECO:0000256" key="5">
    <source>
        <dbReference type="ARBA" id="ARBA00022679"/>
    </source>
</evidence>
<dbReference type="FunFam" id="3.30.1360.60:FF:000001">
    <property type="entry name" value="PTS system glucose-specific IIBC component PtsG"/>
    <property type="match status" value="1"/>
</dbReference>
<feature type="transmembrane region" description="Helical" evidence="12">
    <location>
        <begin position="548"/>
        <end position="567"/>
    </location>
</feature>
<organism evidence="16 17">
    <name type="scientific">Selenomonas ruminantium</name>
    <dbReference type="NCBI Taxonomy" id="971"/>
    <lineage>
        <taxon>Bacteria</taxon>
        <taxon>Bacillati</taxon>
        <taxon>Bacillota</taxon>
        <taxon>Negativicutes</taxon>
        <taxon>Selenomonadales</taxon>
        <taxon>Selenomonadaceae</taxon>
        <taxon>Selenomonas</taxon>
    </lineage>
</organism>
<dbReference type="PROSITE" id="PS00371">
    <property type="entry name" value="PTS_EIIA_TYPE_1_HIS"/>
    <property type="match status" value="1"/>
</dbReference>
<reference evidence="16" key="1">
    <citation type="submission" date="2019-04" db="EMBL/GenBank/DDBJ databases">
        <title>Evolution of Biomass-Degrading Anaerobic Consortia Revealed by Metagenomics.</title>
        <authorList>
            <person name="Peng X."/>
        </authorList>
    </citation>
    <scope>NUCLEOTIDE SEQUENCE</scope>
    <source>
        <strain evidence="16">SIG242</strain>
    </source>
</reference>
<dbReference type="InterPro" id="IPR001996">
    <property type="entry name" value="PTS_IIB_1"/>
</dbReference>
<dbReference type="CDD" id="cd00212">
    <property type="entry name" value="PTS_IIB_glc"/>
    <property type="match status" value="1"/>
</dbReference>
<dbReference type="Proteomes" id="UP000772151">
    <property type="component" value="Unassembled WGS sequence"/>
</dbReference>
<dbReference type="Gene3D" id="3.30.1360.60">
    <property type="entry name" value="Glucose permease domain IIB"/>
    <property type="match status" value="1"/>
</dbReference>
<evidence type="ECO:0000256" key="9">
    <source>
        <dbReference type="ARBA" id="ARBA00022989"/>
    </source>
</evidence>
<keyword evidence="10 12" id="KW-0472">Membrane</keyword>
<feature type="transmembrane region" description="Helical" evidence="12">
    <location>
        <begin position="489"/>
        <end position="510"/>
    </location>
</feature>
<dbReference type="InterPro" id="IPR001127">
    <property type="entry name" value="PTS_EIIA_1_perm"/>
</dbReference>
<feature type="domain" description="PTS EIIB type-1" evidence="14">
    <location>
        <begin position="167"/>
        <end position="250"/>
    </location>
</feature>
<keyword evidence="3" id="KW-1003">Cell membrane</keyword>
<evidence type="ECO:0000256" key="7">
    <source>
        <dbReference type="ARBA" id="ARBA00022692"/>
    </source>
</evidence>
<dbReference type="InterPro" id="IPR003352">
    <property type="entry name" value="PTS_EIIC"/>
</dbReference>
<proteinExistence type="predicted"/>
<dbReference type="Pfam" id="PF02378">
    <property type="entry name" value="PTS_EIIC"/>
    <property type="match status" value="1"/>
</dbReference>
<dbReference type="SUPFAM" id="SSF55604">
    <property type="entry name" value="Glucose permease domain IIB"/>
    <property type="match status" value="1"/>
</dbReference>
<dbReference type="Pfam" id="PF00358">
    <property type="entry name" value="PTS_EIIA_1"/>
    <property type="match status" value="1"/>
</dbReference>
<dbReference type="FunFam" id="2.70.70.10:FF:000001">
    <property type="entry name" value="PTS system glucose-specific IIA component"/>
    <property type="match status" value="1"/>
</dbReference>
<dbReference type="SUPFAM" id="SSF51261">
    <property type="entry name" value="Duplicated hybrid motif"/>
    <property type="match status" value="1"/>
</dbReference>
<dbReference type="InterPro" id="IPR050558">
    <property type="entry name" value="PTS_Sugar-Specific_Components"/>
</dbReference>
<dbReference type="InterPro" id="IPR013013">
    <property type="entry name" value="PTS_EIIC_1"/>
</dbReference>
<dbReference type="InterPro" id="IPR018113">
    <property type="entry name" value="PTrfase_EIIB_Cys"/>
</dbReference>
<keyword evidence="8" id="KW-0418">Kinase</keyword>
<dbReference type="InterPro" id="IPR036878">
    <property type="entry name" value="Glu_permease_IIB"/>
</dbReference>
<dbReference type="EMBL" id="SVCA01000009">
    <property type="protein sequence ID" value="MBE6085842.1"/>
    <property type="molecule type" value="Genomic_DNA"/>
</dbReference>
<dbReference type="PROSITE" id="PS51103">
    <property type="entry name" value="PTS_EIIC_TYPE_1"/>
    <property type="match status" value="1"/>
</dbReference>
<keyword evidence="5" id="KW-0808">Transferase</keyword>
<keyword evidence="4" id="KW-0762">Sugar transport</keyword>
<dbReference type="InterPro" id="IPR011055">
    <property type="entry name" value="Dup_hybrid_motif"/>
</dbReference>
<evidence type="ECO:0000259" key="13">
    <source>
        <dbReference type="PROSITE" id="PS51093"/>
    </source>
</evidence>
<comment type="subcellular location">
    <subcellularLocation>
        <location evidence="1">Cell membrane</location>
        <topology evidence="1">Multi-pass membrane protein</topology>
    </subcellularLocation>
</comment>
<dbReference type="RefSeq" id="WP_303669980.1">
    <property type="nucleotide sequence ID" value="NZ_SVCA01000009.1"/>
</dbReference>
<evidence type="ECO:0000256" key="10">
    <source>
        <dbReference type="ARBA" id="ARBA00023136"/>
    </source>
</evidence>
<dbReference type="AlphaFoldDB" id="A0A927ZPP6"/>
<dbReference type="GO" id="GO:0016301">
    <property type="term" value="F:kinase activity"/>
    <property type="evidence" value="ECO:0007669"/>
    <property type="project" value="UniProtKB-KW"/>
</dbReference>
<feature type="domain" description="PTS EIIA type-1" evidence="13">
    <location>
        <begin position="22"/>
        <end position="126"/>
    </location>
</feature>